<dbReference type="AlphaFoldDB" id="A0A2T2P1R8"/>
<dbReference type="Pfam" id="PF21310">
    <property type="entry name" value="OCRL-like_ASH"/>
    <property type="match status" value="1"/>
</dbReference>
<feature type="domain" description="Inositol polyphosphate-related phosphatase" evidence="2">
    <location>
        <begin position="51"/>
        <end position="469"/>
    </location>
</feature>
<feature type="compositionally biased region" description="Basic and acidic residues" evidence="1">
    <location>
        <begin position="94"/>
        <end position="110"/>
    </location>
</feature>
<dbReference type="Gene3D" id="2.60.40.10">
    <property type="entry name" value="Immunoglobulins"/>
    <property type="match status" value="1"/>
</dbReference>
<feature type="compositionally biased region" description="Acidic residues" evidence="1">
    <location>
        <begin position="468"/>
        <end position="483"/>
    </location>
</feature>
<gene>
    <name evidence="3" type="ORF">BS50DRAFT_570939</name>
</gene>
<feature type="region of interest" description="Disordered" evidence="1">
    <location>
        <begin position="1"/>
        <end position="47"/>
    </location>
</feature>
<keyword evidence="4" id="KW-1185">Reference proteome</keyword>
<feature type="region of interest" description="Disordered" evidence="1">
    <location>
        <begin position="318"/>
        <end position="367"/>
    </location>
</feature>
<dbReference type="SUPFAM" id="SSF56219">
    <property type="entry name" value="DNase I-like"/>
    <property type="match status" value="1"/>
</dbReference>
<dbReference type="InterPro" id="IPR047078">
    <property type="entry name" value="RhoGAP_OCRL1"/>
</dbReference>
<dbReference type="EMBL" id="KZ678131">
    <property type="protein sequence ID" value="PSN71611.1"/>
    <property type="molecule type" value="Genomic_DNA"/>
</dbReference>
<dbReference type="InterPro" id="IPR013783">
    <property type="entry name" value="Ig-like_fold"/>
</dbReference>
<dbReference type="CDD" id="cd04380">
    <property type="entry name" value="RhoGAP_OCRL1"/>
    <property type="match status" value="1"/>
</dbReference>
<dbReference type="SMART" id="SM00128">
    <property type="entry name" value="IPPc"/>
    <property type="match status" value="1"/>
</dbReference>
<feature type="compositionally biased region" description="Polar residues" evidence="1">
    <location>
        <begin position="941"/>
        <end position="951"/>
    </location>
</feature>
<feature type="compositionally biased region" description="Acidic residues" evidence="1">
    <location>
        <begin position="490"/>
        <end position="502"/>
    </location>
</feature>
<feature type="region of interest" description="Disordered" evidence="1">
    <location>
        <begin position="90"/>
        <end position="110"/>
    </location>
</feature>
<dbReference type="Pfam" id="PF22669">
    <property type="entry name" value="Exo_endo_phos2"/>
    <property type="match status" value="2"/>
</dbReference>
<evidence type="ECO:0000313" key="4">
    <source>
        <dbReference type="Proteomes" id="UP000240883"/>
    </source>
</evidence>
<proteinExistence type="predicted"/>
<accession>A0A2T2P1R8</accession>
<organism evidence="3 4">
    <name type="scientific">Corynespora cassiicola Philippines</name>
    <dbReference type="NCBI Taxonomy" id="1448308"/>
    <lineage>
        <taxon>Eukaryota</taxon>
        <taxon>Fungi</taxon>
        <taxon>Dikarya</taxon>
        <taxon>Ascomycota</taxon>
        <taxon>Pezizomycotina</taxon>
        <taxon>Dothideomycetes</taxon>
        <taxon>Pleosporomycetidae</taxon>
        <taxon>Pleosporales</taxon>
        <taxon>Corynesporascaceae</taxon>
        <taxon>Corynespora</taxon>
    </lineage>
</organism>
<dbReference type="InterPro" id="IPR048869">
    <property type="entry name" value="OCRL-1_2_ASH"/>
</dbReference>
<reference evidence="3 4" key="1">
    <citation type="journal article" date="2018" name="Front. Microbiol.">
        <title>Genome-Wide Analysis of Corynespora cassiicola Leaf Fall Disease Putative Effectors.</title>
        <authorList>
            <person name="Lopez D."/>
            <person name="Ribeiro S."/>
            <person name="Label P."/>
            <person name="Fumanal B."/>
            <person name="Venisse J.S."/>
            <person name="Kohler A."/>
            <person name="de Oliveira R.R."/>
            <person name="Labutti K."/>
            <person name="Lipzen A."/>
            <person name="Lail K."/>
            <person name="Bauer D."/>
            <person name="Ohm R.A."/>
            <person name="Barry K.W."/>
            <person name="Spatafora J."/>
            <person name="Grigoriev I.V."/>
            <person name="Martin F.M."/>
            <person name="Pujade-Renaud V."/>
        </authorList>
    </citation>
    <scope>NUCLEOTIDE SEQUENCE [LARGE SCALE GENOMIC DNA]</scope>
    <source>
        <strain evidence="3 4">Philippines</strain>
    </source>
</reference>
<dbReference type="InterPro" id="IPR046985">
    <property type="entry name" value="IP5"/>
</dbReference>
<feature type="compositionally biased region" description="Basic and acidic residues" evidence="1">
    <location>
        <begin position="444"/>
        <end position="467"/>
    </location>
</feature>
<dbReference type="PANTHER" id="PTHR11200">
    <property type="entry name" value="INOSITOL 5-PHOSPHATASE"/>
    <property type="match status" value="1"/>
</dbReference>
<dbReference type="Gene3D" id="3.60.10.10">
    <property type="entry name" value="Endonuclease/exonuclease/phosphatase"/>
    <property type="match status" value="1"/>
</dbReference>
<dbReference type="PANTHER" id="PTHR11200:SF300">
    <property type="entry name" value="TYPE II INOSITOL 1,4,5-TRISPHOSPHATE 5-PHOSPHATASE"/>
    <property type="match status" value="1"/>
</dbReference>
<dbReference type="OrthoDB" id="7862313at2759"/>
<feature type="compositionally biased region" description="Polar residues" evidence="1">
    <location>
        <begin position="1"/>
        <end position="12"/>
    </location>
</feature>
<feature type="region of interest" description="Disordered" evidence="1">
    <location>
        <begin position="931"/>
        <end position="951"/>
    </location>
</feature>
<name>A0A2T2P1R8_CORCC</name>
<evidence type="ECO:0000256" key="1">
    <source>
        <dbReference type="SAM" id="MobiDB-lite"/>
    </source>
</evidence>
<protein>
    <submittedName>
        <fullName evidence="3">DNase I-like protein</fullName>
    </submittedName>
</protein>
<feature type="compositionally biased region" description="Polar residues" evidence="1">
    <location>
        <begin position="333"/>
        <end position="354"/>
    </location>
</feature>
<sequence>MPSSNPGSSEQLDATIPGAFPDGDKSQANASTHQTLSQALHARRAEYTRPRTVRIKVGSWNVAAQKGTEQDIGGWFVAGKGIEEALAGLGVKGPKSESEAPRESVPDQEARRVSFAPTIPHNDDGSVPGQEDVGIYALGLQEIVDITSPAEALRPYTDPTVANRWKTALEAAMPEGYKLVAEQQLIGLLLLVYASPAVYPHVKSVSTTSVGTGLMGYMGNKGAVTARLVLGETTRLVFVNSHLAAGADKTALDRRNWDAAQINSRTRFEPITDSMGISQAHGEGLGEEDFAFWFGDLNYRLEGTPGDDVRRLLTIHTKDLDHGGEEEQEERQPSSTDSEYASKPSSDSDPNSGQEAVPLPPDLDPASLQTTLTSLLPHDELHQQQKAGKAFHDGWQEGPIRFLPSYKYDVGKVGVFDSSEKRRCPSWCDRILYRTRAGKQRYEAKIKEQEEARKRDEEMKAKGMDHAADDDDVLYNYDPDTDGDNNAHEEFDEYDENEDNGGNEDPKPEPVVTKEGFSDEILLEYYTAHMRVLSSDHKPLDAIFALEYDAVIPDLKAAIHQEVARELDRQENEGRPSITLVVDRATGSGSPGEKDKTDSSFDGVDFGDVQYAKSKKRNITIANTGRVPATFGFTDRPVAADQPEGPFPPWLTATFDREPDNLQKPSADNFHEQYTLEPADVCNAELKLKIDSIETVRSLNEGNASLDEILVLRVENGRDHFLPIRANWQQSALARSIDKLIKIPEGGIRKLQNQKPDRGEGVKWSVPRELFRLTEALEDLIERTLAEWDMTAQEGEKAPWQHNAGWPFVKGFKPRDHDELENALAQAYDALDCDSPFDAAFGSEVTSWQRVEILAEVLLVFLGSLQDGIITKSIWEKLEEGIATRERARQQLVADDEKIWALEILSATPNHNASFLLLTSMLQNIATQITEASKPKPDTPRASTDLPSSPTVSVRRKTLSKVPAVAIRQLIDKNYATVFADVMFRSTNLDKMKERDRAVRRERMIKFMELFLDEEGWARA</sequence>
<feature type="region of interest" description="Disordered" evidence="1">
    <location>
        <begin position="444"/>
        <end position="512"/>
    </location>
</feature>
<dbReference type="InterPro" id="IPR036691">
    <property type="entry name" value="Endo/exonu/phosph_ase_sf"/>
</dbReference>
<feature type="compositionally biased region" description="Polar residues" evidence="1">
    <location>
        <begin position="26"/>
        <end position="38"/>
    </location>
</feature>
<dbReference type="STRING" id="1448308.A0A2T2P1R8"/>
<evidence type="ECO:0000313" key="3">
    <source>
        <dbReference type="EMBL" id="PSN71611.1"/>
    </source>
</evidence>
<evidence type="ECO:0000259" key="2">
    <source>
        <dbReference type="SMART" id="SM00128"/>
    </source>
</evidence>
<dbReference type="GO" id="GO:0046856">
    <property type="term" value="P:phosphatidylinositol dephosphorylation"/>
    <property type="evidence" value="ECO:0007669"/>
    <property type="project" value="InterPro"/>
</dbReference>
<dbReference type="Proteomes" id="UP000240883">
    <property type="component" value="Unassembled WGS sequence"/>
</dbReference>
<dbReference type="InterPro" id="IPR000300">
    <property type="entry name" value="IPPc"/>
</dbReference>
<dbReference type="GO" id="GO:0004439">
    <property type="term" value="F:phosphatidylinositol-4,5-bisphosphate 5-phosphatase activity"/>
    <property type="evidence" value="ECO:0007669"/>
    <property type="project" value="TreeGrafter"/>
</dbReference>